<dbReference type="OrthoDB" id="1649278at2"/>
<proteinExistence type="predicted"/>
<reference evidence="3" key="1">
    <citation type="submission" date="2015-07" db="EMBL/GenBank/DDBJ databases">
        <title>Draft genome sequence of the purine-degrading Gottschalkia purinilyticum DSM 1384 (formerly Clostridium purinilyticum).</title>
        <authorList>
            <person name="Poehlein A."/>
            <person name="Schiel-Bengelsdorf B."/>
            <person name="Bengelsdorf F.R."/>
            <person name="Daniel R."/>
            <person name="Duerre P."/>
        </authorList>
    </citation>
    <scope>NUCLEOTIDE SEQUENCE [LARGE SCALE GENOMIC DNA]</scope>
    <source>
        <strain evidence="3">DSM 1384</strain>
    </source>
</reference>
<dbReference type="Pfam" id="PF09560">
    <property type="entry name" value="Spore_YunB"/>
    <property type="match status" value="1"/>
</dbReference>
<keyword evidence="1" id="KW-1133">Transmembrane helix</keyword>
<gene>
    <name evidence="2" type="primary">yunB</name>
    <name evidence="2" type="ORF">CLPU_3c00310</name>
</gene>
<dbReference type="Proteomes" id="UP000037267">
    <property type="component" value="Unassembled WGS sequence"/>
</dbReference>
<keyword evidence="3" id="KW-1185">Reference proteome</keyword>
<dbReference type="PIRSF" id="PIRSF021383">
    <property type="entry name" value="YunB"/>
    <property type="match status" value="1"/>
</dbReference>
<evidence type="ECO:0000256" key="1">
    <source>
        <dbReference type="SAM" id="Phobius"/>
    </source>
</evidence>
<protein>
    <submittedName>
        <fullName evidence="2">Sporulation protein YunB</fullName>
    </submittedName>
</protein>
<accession>A0A0L0WCR0</accession>
<dbReference type="RefSeq" id="WP_050354258.1">
    <property type="nucleotide sequence ID" value="NZ_LGSS01000003.1"/>
</dbReference>
<dbReference type="InterPro" id="IPR014197">
    <property type="entry name" value="Sporulation_prot_YunB"/>
</dbReference>
<sequence>MRKRYKKKRIKIFLTIIFIIVLTIYGYNLINNNIKPTIRAVCEVQAKKIATQAINDAVKNKIKDDIKYKDLIFTKQDNEGKITMMQANTALMNSVASDVALEVQEKIRQISAGTIKIPLGNILDSQLFSGPKFKLELQPQGSVTTDFTTDFIESGINQTIHKVYLSITTDVRIIFPLVSDTVRITSNVPIAETVIIGDVPENYISVPEDKFLNIVN</sequence>
<evidence type="ECO:0000313" key="2">
    <source>
        <dbReference type="EMBL" id="KNF09253.1"/>
    </source>
</evidence>
<organism evidence="2 3">
    <name type="scientific">Gottschalkia purinilytica</name>
    <name type="common">Clostridium purinilyticum</name>
    <dbReference type="NCBI Taxonomy" id="1503"/>
    <lineage>
        <taxon>Bacteria</taxon>
        <taxon>Bacillati</taxon>
        <taxon>Bacillota</taxon>
        <taxon>Tissierellia</taxon>
        <taxon>Tissierellales</taxon>
        <taxon>Gottschalkiaceae</taxon>
        <taxon>Gottschalkia</taxon>
    </lineage>
</organism>
<keyword evidence="1" id="KW-0812">Transmembrane</keyword>
<evidence type="ECO:0000313" key="3">
    <source>
        <dbReference type="Proteomes" id="UP000037267"/>
    </source>
</evidence>
<keyword evidence="1" id="KW-0472">Membrane</keyword>
<dbReference type="EMBL" id="LGSS01000003">
    <property type="protein sequence ID" value="KNF09253.1"/>
    <property type="molecule type" value="Genomic_DNA"/>
</dbReference>
<dbReference type="NCBIfam" id="TIGR02832">
    <property type="entry name" value="spo_yunB"/>
    <property type="match status" value="1"/>
</dbReference>
<name>A0A0L0WCR0_GOTPU</name>
<dbReference type="AlphaFoldDB" id="A0A0L0WCR0"/>
<dbReference type="STRING" id="1503.CLPU_3c00310"/>
<comment type="caution">
    <text evidence="2">The sequence shown here is derived from an EMBL/GenBank/DDBJ whole genome shotgun (WGS) entry which is preliminary data.</text>
</comment>
<feature type="transmembrane region" description="Helical" evidence="1">
    <location>
        <begin position="12"/>
        <end position="30"/>
    </location>
</feature>